<evidence type="ECO:0000256" key="1">
    <source>
        <dbReference type="SAM" id="MobiDB-lite"/>
    </source>
</evidence>
<dbReference type="Proteomes" id="UP000235786">
    <property type="component" value="Unassembled WGS sequence"/>
</dbReference>
<dbReference type="InterPro" id="IPR010730">
    <property type="entry name" value="HET"/>
</dbReference>
<reference evidence="3 4" key="1">
    <citation type="submission" date="2016-04" db="EMBL/GenBank/DDBJ databases">
        <title>A degradative enzymes factory behind the ericoid mycorrhizal symbiosis.</title>
        <authorList>
            <consortium name="DOE Joint Genome Institute"/>
            <person name="Martino E."/>
            <person name="Morin E."/>
            <person name="Grelet G."/>
            <person name="Kuo A."/>
            <person name="Kohler A."/>
            <person name="Daghino S."/>
            <person name="Barry K."/>
            <person name="Choi C."/>
            <person name="Cichocki N."/>
            <person name="Clum A."/>
            <person name="Copeland A."/>
            <person name="Hainaut M."/>
            <person name="Haridas S."/>
            <person name="Labutti K."/>
            <person name="Lindquist E."/>
            <person name="Lipzen A."/>
            <person name="Khouja H.-R."/>
            <person name="Murat C."/>
            <person name="Ohm R."/>
            <person name="Olson A."/>
            <person name="Spatafora J."/>
            <person name="Veneault-Fourrey C."/>
            <person name="Henrissat B."/>
            <person name="Grigoriev I."/>
            <person name="Martin F."/>
            <person name="Perotto S."/>
        </authorList>
    </citation>
    <scope>NUCLEOTIDE SEQUENCE [LARGE SCALE GENOMIC DNA]</scope>
    <source>
        <strain evidence="3 4">F</strain>
    </source>
</reference>
<dbReference type="Pfam" id="PF06985">
    <property type="entry name" value="HET"/>
    <property type="match status" value="1"/>
</dbReference>
<dbReference type="OrthoDB" id="5347061at2759"/>
<feature type="domain" description="Heterokaryon incompatibility" evidence="2">
    <location>
        <begin position="321"/>
        <end position="464"/>
    </location>
</feature>
<dbReference type="PANTHER" id="PTHR33112">
    <property type="entry name" value="DOMAIN PROTEIN, PUTATIVE-RELATED"/>
    <property type="match status" value="1"/>
</dbReference>
<organism evidence="3 4">
    <name type="scientific">Hyaloscypha variabilis (strain UAMH 11265 / GT02V1 / F)</name>
    <name type="common">Meliniomyces variabilis</name>
    <dbReference type="NCBI Taxonomy" id="1149755"/>
    <lineage>
        <taxon>Eukaryota</taxon>
        <taxon>Fungi</taxon>
        <taxon>Dikarya</taxon>
        <taxon>Ascomycota</taxon>
        <taxon>Pezizomycotina</taxon>
        <taxon>Leotiomycetes</taxon>
        <taxon>Helotiales</taxon>
        <taxon>Hyaloscyphaceae</taxon>
        <taxon>Hyaloscypha</taxon>
        <taxon>Hyaloscypha variabilis</taxon>
    </lineage>
</organism>
<dbReference type="STRING" id="1149755.A0A2J6RR30"/>
<proteinExistence type="predicted"/>
<dbReference type="PANTHER" id="PTHR33112:SF16">
    <property type="entry name" value="HETEROKARYON INCOMPATIBILITY DOMAIN-CONTAINING PROTEIN"/>
    <property type="match status" value="1"/>
</dbReference>
<feature type="region of interest" description="Disordered" evidence="1">
    <location>
        <begin position="48"/>
        <end position="78"/>
    </location>
</feature>
<sequence length="767" mass="86453">MASENEEPDTSEKAVENAPRPAGHMYIRIPDSMVNQILRNGFIPEKKSTDSAYSDGVRGSTAYHRDNSSTRSTTTDGSLIIHRGDPDPCPGNCDAFIHPPYTSTQPYRGENDGGYHVSVRLSDLNLGAAKCGFCFILYNGVLAQRELWIVELARQLWVSEHPDLEEDEIAEAMQKKPWKEEFKDEIEGGKEIDEEGVWLDISFPKDGECLSVCLNPGFREPGRTIAELEFYTRPGAPSPWAAFTPAPHIHPDVYSLSCMKEISNWIEECVSSHPACVENIWTTKTASDSGLPRRLLRLRDCNQDPPLVRLEDTSDSQNYKYIALSHVWAYTEPYKTTRETFLEHKDDRVPWQNLSQALQQAVALALTLGYEFLWIDALCIIQDDPSDKERELPRMSLIYGQAAVVFAAHGWDLGTEKVGLLAIRDRYHEGDALVYCRLKMDHSGFFSAPKDPVSWLGRAWCMQERIFAPRILHFGSSTEELFFECNTLIRCECGGLNRDKSQSTLKNKITEALARVGEEGGEGGEGGEIGFCDELWKVYITACENYTPRGVSFPTDSLSAVSSLMHRFVPHLGKYYAGLWEHNILISLQWEASETGLCKRHEEYIAPSFSWASRSGGVVWYMDISQLPTPKTHEFATIVDISCKLAGSDPCGKVQSGYITLRGYVTEMKIESKSQWFPDGKLEMCKEGFENCFVTLDSQEDLDRLQVGTVVKCLDIMRDKEGYHGNYVSGLILLPVDGDDSRYNRVGFSTMWEKHFQDAVLEDVTIV</sequence>
<evidence type="ECO:0000313" key="3">
    <source>
        <dbReference type="EMBL" id="PMD40975.1"/>
    </source>
</evidence>
<evidence type="ECO:0000313" key="4">
    <source>
        <dbReference type="Proteomes" id="UP000235786"/>
    </source>
</evidence>
<feature type="region of interest" description="Disordered" evidence="1">
    <location>
        <begin position="1"/>
        <end position="22"/>
    </location>
</feature>
<feature type="compositionally biased region" description="Low complexity" evidence="1">
    <location>
        <begin position="69"/>
        <end position="78"/>
    </location>
</feature>
<protein>
    <submittedName>
        <fullName evidence="3">HET-domain-containing protein</fullName>
    </submittedName>
</protein>
<gene>
    <name evidence="3" type="ORF">L207DRAFT_544217</name>
</gene>
<name>A0A2J6RR30_HYAVF</name>
<dbReference type="EMBL" id="KZ613945">
    <property type="protein sequence ID" value="PMD40975.1"/>
    <property type="molecule type" value="Genomic_DNA"/>
</dbReference>
<accession>A0A2J6RR30</accession>
<keyword evidence="4" id="KW-1185">Reference proteome</keyword>
<evidence type="ECO:0000259" key="2">
    <source>
        <dbReference type="Pfam" id="PF06985"/>
    </source>
</evidence>
<dbReference type="AlphaFoldDB" id="A0A2J6RR30"/>